<proteinExistence type="predicted"/>
<dbReference type="OrthoDB" id="2141381at2759"/>
<feature type="compositionally biased region" description="Low complexity" evidence="1">
    <location>
        <begin position="49"/>
        <end position="59"/>
    </location>
</feature>
<keyword evidence="3" id="KW-0732">Signal</keyword>
<comment type="caution">
    <text evidence="4">The sequence shown here is derived from an EMBL/GenBank/DDBJ whole genome shotgun (WGS) entry which is preliminary data.</text>
</comment>
<evidence type="ECO:0000313" key="4">
    <source>
        <dbReference type="EMBL" id="ORY33945.1"/>
    </source>
</evidence>
<sequence>MLGWKYLSLLGLLIILNIFTIEVKAEEEDVVTEIKSKILPDCDDLEDISGTSSTPSSDPGSDEGTDEDLLCLEGSVLYDVTNNEPVKNLNENQYIVINCLDDEVCTSLTNYDNIDEIFDLLIYQYRDGKVTQKKSFTYLDTNNKKLITCKSNGACILESDEGYYVNDVSKSSFTDSPLINVDEIGDATPVANVKAGNTYAGADYKVIECKTVSSMVKCAAREGRLGEIFVNSAGTGLEDALIECSEEPPVDDGSDSGSGSDEELPEMDVYCYPKEATPKEYYLNSGLNRTTKPLIECNDSKCEEKVGESGANYLNAARNNLTDAIIFCSNNKCEKQTPAGVNKYYVGKDGDDVDGLIECLAGEGSEEDQCNLKSAFTSEGYYLNSGYNKSVNQTIICDSTEGCNALKVDLGYYVNAGNTEKPIIKCEKEGNECVEEASSACPEISKAVPGNYCYESGQLKFFTVNNSTAITATRSDNIYAYAIIPSYGFPGIKTETGSLFKISRFFITRYYKSGIIMLDKNGKLVDSLDGDTSDITLFDCNETTKKCNEREGCTSNTYMYDSENSKVVFCNDGKLEYAKFTGYVVDANRFGSGTKHPYIIQCKGGENCISIKPKVSTYYENNGYDSNINGLIQCNSNNCMTVAAKVGYYVAHGENENAGIIKCTSITSCSYIQVKNKIKYVNAGYDKKNNAIIDCYRGKCSVAKAKSGYYLTHTSTLLIQCTSPTSCTEFTPTVNYYDNADSSESSNTIINCVQNSNVVTCSSEATNNGFYLSSISNVLIRCKNGQKCKTIVVKNGIFRGAFKGLTSNKRSENVKNVHERTDDDLEEDGKMVNLRDNNDDAYGIIRCVAGKCAALSASELAAIPMCEFNNNKCYITLEYAMTKTATTSIAAGNICTNNDRSVFYFATDTVVVKPNVISGVTSTYVYTTTNTNCLEVNDSYNDMFFTVGSNIYTLDQGSVFQYYETGYYFINVAKNTLVGGNEIDAYNDENVKLYRCNGNSCSIIDKPDANTYYADVNKRILKYNVNNDVFTFAYEKDILCIFSNNKCTPNADMKDQEFCITYKGEIALTTADIKNRETGECYRANSISNYIYGYSQHLYHMNQFAAEMVDQTGFYIISLSTNTTVVSKNYKNKNNSIVVYGCTLSSCKVYEPREDTYYYDAQAKNILRYRNGVWNSPSTSGFAYIALDPLNTYIYKFEKEGDEITIQGKANYGYYYTIDNEMYKCDEEDGECKLIDRTGYYFTNSGEVYSCVYDSEGLEATECVRKNCVSGQYYYIDEAYYRCEVSSLLVPVVSRYCSYDENVVMNFPLALTEELPDKIKQGIDDIQKNNNSTAVVKRRGKNYLESISGIFTNCTYNVEETKSTFDLVCLNNYVTVDEKTDEVKICNVDQLGYVECVEDEENPEKCTISEAFHSWKLSLFFTIIVLLFGVAMNLYL</sequence>
<feature type="chain" id="PRO_5012576006" evidence="3">
    <location>
        <begin position="26"/>
        <end position="1436"/>
    </location>
</feature>
<feature type="transmembrane region" description="Helical" evidence="2">
    <location>
        <begin position="1415"/>
        <end position="1435"/>
    </location>
</feature>
<keyword evidence="2" id="KW-0812">Transmembrane</keyword>
<feature type="region of interest" description="Disordered" evidence="1">
    <location>
        <begin position="45"/>
        <end position="65"/>
    </location>
</feature>
<evidence type="ECO:0000313" key="5">
    <source>
        <dbReference type="Proteomes" id="UP000193920"/>
    </source>
</evidence>
<evidence type="ECO:0000256" key="2">
    <source>
        <dbReference type="SAM" id="Phobius"/>
    </source>
</evidence>
<gene>
    <name evidence="4" type="ORF">LY90DRAFT_673330</name>
</gene>
<reference evidence="4 5" key="1">
    <citation type="submission" date="2016-08" db="EMBL/GenBank/DDBJ databases">
        <title>A Parts List for Fungal Cellulosomes Revealed by Comparative Genomics.</title>
        <authorList>
            <consortium name="DOE Joint Genome Institute"/>
            <person name="Haitjema C.H."/>
            <person name="Gilmore S.P."/>
            <person name="Henske J.K."/>
            <person name="Solomon K.V."/>
            <person name="De Groot R."/>
            <person name="Kuo A."/>
            <person name="Mondo S.J."/>
            <person name="Salamov A.A."/>
            <person name="Labutti K."/>
            <person name="Zhao Z."/>
            <person name="Chiniquy J."/>
            <person name="Barry K."/>
            <person name="Brewer H.M."/>
            <person name="Purvine S.O."/>
            <person name="Wright A.T."/>
            <person name="Boxma B."/>
            <person name="Van Alen T."/>
            <person name="Hackstein J.H."/>
            <person name="Baker S.E."/>
            <person name="Grigoriev I.V."/>
            <person name="O'Malley M.A."/>
        </authorList>
    </citation>
    <scope>NUCLEOTIDE SEQUENCE [LARGE SCALE GENOMIC DNA]</scope>
    <source>
        <strain evidence="4 5">G1</strain>
    </source>
</reference>
<keyword evidence="2" id="KW-0472">Membrane</keyword>
<dbReference type="EMBL" id="MCOG01000158">
    <property type="protein sequence ID" value="ORY33945.1"/>
    <property type="molecule type" value="Genomic_DNA"/>
</dbReference>
<evidence type="ECO:0000256" key="3">
    <source>
        <dbReference type="SAM" id="SignalP"/>
    </source>
</evidence>
<dbReference type="Proteomes" id="UP000193920">
    <property type="component" value="Unassembled WGS sequence"/>
</dbReference>
<evidence type="ECO:0000256" key="1">
    <source>
        <dbReference type="SAM" id="MobiDB-lite"/>
    </source>
</evidence>
<keyword evidence="5" id="KW-1185">Reference proteome</keyword>
<keyword evidence="2" id="KW-1133">Transmembrane helix</keyword>
<name>A0A1Y2BIM0_9FUNG</name>
<accession>A0A1Y2BIM0</accession>
<protein>
    <submittedName>
        <fullName evidence="4">Scaffoldin</fullName>
    </submittedName>
</protein>
<feature type="signal peptide" evidence="3">
    <location>
        <begin position="1"/>
        <end position="25"/>
    </location>
</feature>
<organism evidence="4 5">
    <name type="scientific">Neocallimastix californiae</name>
    <dbReference type="NCBI Taxonomy" id="1754190"/>
    <lineage>
        <taxon>Eukaryota</taxon>
        <taxon>Fungi</taxon>
        <taxon>Fungi incertae sedis</taxon>
        <taxon>Chytridiomycota</taxon>
        <taxon>Chytridiomycota incertae sedis</taxon>
        <taxon>Neocallimastigomycetes</taxon>
        <taxon>Neocallimastigales</taxon>
        <taxon>Neocallimastigaceae</taxon>
        <taxon>Neocallimastix</taxon>
    </lineage>
</organism>
<dbReference type="STRING" id="1754190.A0A1Y2BIM0"/>